<reference evidence="8" key="2">
    <citation type="submission" date="2025-09" db="UniProtKB">
        <authorList>
            <consortium name="Ensembl"/>
        </authorList>
    </citation>
    <scope>IDENTIFICATION</scope>
</reference>
<dbReference type="GO" id="GO:0016192">
    <property type="term" value="P:vesicle-mediated transport"/>
    <property type="evidence" value="ECO:0007669"/>
    <property type="project" value="InterPro"/>
</dbReference>
<accession>A0A669QPM1</accession>
<sequence length="358" mass="38881">MGVLLSPQWGPTGRIPMGVPLPSLWGPIGRVPRRGPTSIPLGSHWDSPNGGSCFHPNVVPLWRSPLHPTGFPHSGAATPQVFSEYFKELEEESVRDNFVTVYELLDELMDFGFPQTTDSKILQEYITQEGTKLETGRGRVPPTVTNAVSWRSEGIKYKKNEVFIDVVEAVNLLVSASGSVVRSEVVGSIRLKVFLSGMPELRLGLNDRVLFELTGSECGCGARGRRGSQPNPTQLTPTQLNPTQLNPTQHNTTQPSSTQPDSTQPNSTQTNPTQPNPTQPNSTQPNSTQPNPTQPNSTQPNSNQPNPTQPNPTQLNPIQVNPTQPNPTQPNSTQPSSTQPDSTQPNSTQLNSGQLNPT</sequence>
<dbReference type="Pfam" id="PF00928">
    <property type="entry name" value="Adap_comp_sub"/>
    <property type="match status" value="1"/>
</dbReference>
<proteinExistence type="inferred from homology"/>
<dbReference type="Gene3D" id="2.60.40.1170">
    <property type="entry name" value="Mu homology domain, subdomain B"/>
    <property type="match status" value="1"/>
</dbReference>
<name>A0A669QPM1_PHACC</name>
<dbReference type="PANTHER" id="PTHR10529">
    <property type="entry name" value="AP COMPLEX SUBUNIT MU"/>
    <property type="match status" value="1"/>
</dbReference>
<comment type="similarity">
    <text evidence="2">Belongs to the adaptor complexes medium subunit family.</text>
</comment>
<keyword evidence="9" id="KW-1185">Reference proteome</keyword>
<dbReference type="GO" id="GO:0012505">
    <property type="term" value="C:endomembrane system"/>
    <property type="evidence" value="ECO:0007669"/>
    <property type="project" value="UniProtKB-SubCell"/>
</dbReference>
<evidence type="ECO:0000313" key="9">
    <source>
        <dbReference type="Proteomes" id="UP000472261"/>
    </source>
</evidence>
<dbReference type="Ensembl" id="ENSPCLT00000030001.1">
    <property type="protein sequence ID" value="ENSPCLP00000021640.1"/>
    <property type="gene ID" value="ENSPCLG00000019034.1"/>
</dbReference>
<dbReference type="AlphaFoldDB" id="A0A669QPM1"/>
<evidence type="ECO:0000256" key="5">
    <source>
        <dbReference type="ARBA" id="ARBA00023136"/>
    </source>
</evidence>
<feature type="region of interest" description="Disordered" evidence="6">
    <location>
        <begin position="218"/>
        <end position="358"/>
    </location>
</feature>
<keyword evidence="4" id="KW-0653">Protein transport</keyword>
<dbReference type="GO" id="GO:0006886">
    <property type="term" value="P:intracellular protein transport"/>
    <property type="evidence" value="ECO:0007669"/>
    <property type="project" value="InterPro"/>
</dbReference>
<dbReference type="InterPro" id="IPR011012">
    <property type="entry name" value="Longin-like_dom_sf"/>
</dbReference>
<dbReference type="GO" id="GO:0030131">
    <property type="term" value="C:clathrin adaptor complex"/>
    <property type="evidence" value="ECO:0007669"/>
    <property type="project" value="InterPro"/>
</dbReference>
<feature type="compositionally biased region" description="Low complexity" evidence="6">
    <location>
        <begin position="229"/>
        <end position="273"/>
    </location>
</feature>
<dbReference type="SUPFAM" id="SSF64356">
    <property type="entry name" value="SNARE-like"/>
    <property type="match status" value="1"/>
</dbReference>
<comment type="subcellular location">
    <subcellularLocation>
        <location evidence="1">Endomembrane system</location>
    </subcellularLocation>
</comment>
<keyword evidence="5" id="KW-0472">Membrane</keyword>
<organism evidence="8 9">
    <name type="scientific">Phasianus colchicus</name>
    <name type="common">Common pheasant</name>
    <dbReference type="NCBI Taxonomy" id="9054"/>
    <lineage>
        <taxon>Eukaryota</taxon>
        <taxon>Metazoa</taxon>
        <taxon>Chordata</taxon>
        <taxon>Craniata</taxon>
        <taxon>Vertebrata</taxon>
        <taxon>Euteleostomi</taxon>
        <taxon>Archelosauria</taxon>
        <taxon>Archosauria</taxon>
        <taxon>Dinosauria</taxon>
        <taxon>Saurischia</taxon>
        <taxon>Theropoda</taxon>
        <taxon>Coelurosauria</taxon>
        <taxon>Aves</taxon>
        <taxon>Neognathae</taxon>
        <taxon>Galloanserae</taxon>
        <taxon>Galliformes</taxon>
        <taxon>Phasianidae</taxon>
        <taxon>Phasianinae</taxon>
        <taxon>Phasianus</taxon>
    </lineage>
</organism>
<dbReference type="InterPro" id="IPR036168">
    <property type="entry name" value="AP2_Mu_C_sf"/>
</dbReference>
<dbReference type="InterPro" id="IPR001392">
    <property type="entry name" value="Clathrin_mu"/>
</dbReference>
<protein>
    <recommendedName>
        <fullName evidence="7">MHD domain-containing protein</fullName>
    </recommendedName>
</protein>
<dbReference type="SUPFAM" id="SSF49447">
    <property type="entry name" value="Second domain of Mu2 adaptin subunit (ap50) of ap2 adaptor"/>
    <property type="match status" value="1"/>
</dbReference>
<dbReference type="InterPro" id="IPR050431">
    <property type="entry name" value="Adaptor_comp_med_subunit"/>
</dbReference>
<reference evidence="8" key="1">
    <citation type="submission" date="2025-08" db="UniProtKB">
        <authorList>
            <consortium name="Ensembl"/>
        </authorList>
    </citation>
    <scope>IDENTIFICATION</scope>
</reference>
<keyword evidence="3" id="KW-0813">Transport</keyword>
<dbReference type="PROSITE" id="PS51072">
    <property type="entry name" value="MHD"/>
    <property type="match status" value="1"/>
</dbReference>
<dbReference type="InterPro" id="IPR018240">
    <property type="entry name" value="Clathrin_mu_CS"/>
</dbReference>
<evidence type="ECO:0000256" key="4">
    <source>
        <dbReference type="ARBA" id="ARBA00022927"/>
    </source>
</evidence>
<dbReference type="InterPro" id="IPR028565">
    <property type="entry name" value="MHD"/>
</dbReference>
<evidence type="ECO:0000256" key="3">
    <source>
        <dbReference type="ARBA" id="ARBA00022448"/>
    </source>
</evidence>
<dbReference type="Proteomes" id="UP000472261">
    <property type="component" value="Unplaced"/>
</dbReference>
<dbReference type="Gene3D" id="3.30.450.60">
    <property type="match status" value="1"/>
</dbReference>
<feature type="compositionally biased region" description="Low complexity" evidence="6">
    <location>
        <begin position="279"/>
        <end position="314"/>
    </location>
</feature>
<evidence type="ECO:0000256" key="1">
    <source>
        <dbReference type="ARBA" id="ARBA00004308"/>
    </source>
</evidence>
<evidence type="ECO:0000256" key="2">
    <source>
        <dbReference type="ARBA" id="ARBA00005324"/>
    </source>
</evidence>
<evidence type="ECO:0000313" key="8">
    <source>
        <dbReference type="Ensembl" id="ENSPCLP00000021640.1"/>
    </source>
</evidence>
<feature type="compositionally biased region" description="Low complexity" evidence="6">
    <location>
        <begin position="329"/>
        <end position="349"/>
    </location>
</feature>
<dbReference type="PROSITE" id="PS00990">
    <property type="entry name" value="CLAT_ADAPTOR_M_1"/>
    <property type="match status" value="1"/>
</dbReference>
<evidence type="ECO:0000256" key="6">
    <source>
        <dbReference type="SAM" id="MobiDB-lite"/>
    </source>
</evidence>
<dbReference type="PRINTS" id="PR00314">
    <property type="entry name" value="CLATHRINADPT"/>
</dbReference>
<feature type="domain" description="MHD" evidence="7">
    <location>
        <begin position="159"/>
        <end position="358"/>
    </location>
</feature>
<evidence type="ECO:0000259" key="7">
    <source>
        <dbReference type="PROSITE" id="PS51072"/>
    </source>
</evidence>